<protein>
    <recommendedName>
        <fullName evidence="2">uroporphyrinogen-III C-methyltransferase</fullName>
        <ecNumber evidence="2">2.1.1.107</ecNumber>
    </recommendedName>
</protein>
<evidence type="ECO:0000259" key="11">
    <source>
        <dbReference type="Pfam" id="PF00590"/>
    </source>
</evidence>
<evidence type="ECO:0000256" key="6">
    <source>
        <dbReference type="ARBA" id="ARBA00022691"/>
    </source>
</evidence>
<comment type="similarity">
    <text evidence="1 10">Belongs to the precorrin methyltransferase family.</text>
</comment>
<gene>
    <name evidence="13" type="ORF">TH606_06485</name>
</gene>
<keyword evidence="14" id="KW-1185">Reference proteome</keyword>
<dbReference type="InterPro" id="IPR003043">
    <property type="entry name" value="Uropor_MeTrfase_CS"/>
</dbReference>
<evidence type="ECO:0000256" key="3">
    <source>
        <dbReference type="ARBA" id="ARBA00022573"/>
    </source>
</evidence>
<dbReference type="FunFam" id="3.30.950.10:FF:000001">
    <property type="entry name" value="Siroheme synthase"/>
    <property type="match status" value="1"/>
</dbReference>
<comment type="caution">
    <text evidence="13">The sequence shown here is derived from an EMBL/GenBank/DDBJ whole genome shotgun (WGS) entry which is preliminary data.</text>
</comment>
<evidence type="ECO:0000256" key="1">
    <source>
        <dbReference type="ARBA" id="ARBA00005879"/>
    </source>
</evidence>
<feature type="domain" description="Tetrapyrrole methylase" evidence="11">
    <location>
        <begin position="5"/>
        <end position="216"/>
    </location>
</feature>
<dbReference type="GO" id="GO:0019354">
    <property type="term" value="P:siroheme biosynthetic process"/>
    <property type="evidence" value="ECO:0007669"/>
    <property type="project" value="InterPro"/>
</dbReference>
<keyword evidence="4 10" id="KW-0489">Methyltransferase</keyword>
<dbReference type="InterPro" id="IPR035996">
    <property type="entry name" value="4pyrrol_Methylase_sf"/>
</dbReference>
<keyword evidence="6" id="KW-0949">S-adenosyl-L-methionine</keyword>
<name>A0A177E7R0_9BACT</name>
<dbReference type="InterPro" id="IPR014777">
    <property type="entry name" value="4pyrrole_Mease_sub1"/>
</dbReference>
<dbReference type="AlphaFoldDB" id="A0A177E7R0"/>
<organism evidence="13 14">
    <name type="scientific">Thermodesulfatator autotrophicus</name>
    <dbReference type="NCBI Taxonomy" id="1795632"/>
    <lineage>
        <taxon>Bacteria</taxon>
        <taxon>Pseudomonadati</taxon>
        <taxon>Thermodesulfobacteriota</taxon>
        <taxon>Thermodesulfobacteria</taxon>
        <taxon>Thermodesulfobacteriales</taxon>
        <taxon>Thermodesulfatatoraceae</taxon>
        <taxon>Thermodesulfatator</taxon>
    </lineage>
</organism>
<accession>A0A177E7R0</accession>
<dbReference type="Pfam" id="PF02602">
    <property type="entry name" value="HEM4"/>
    <property type="match status" value="1"/>
</dbReference>
<keyword evidence="3" id="KW-0169">Cobalamin biosynthesis</keyword>
<proteinExistence type="inferred from homology"/>
<dbReference type="SUPFAM" id="SSF69618">
    <property type="entry name" value="HemD-like"/>
    <property type="match status" value="1"/>
</dbReference>
<dbReference type="Gene3D" id="3.40.50.10090">
    <property type="match status" value="2"/>
</dbReference>
<dbReference type="CDD" id="cd06578">
    <property type="entry name" value="HemD"/>
    <property type="match status" value="1"/>
</dbReference>
<dbReference type="InterPro" id="IPR014776">
    <property type="entry name" value="4pyrrole_Mease_sub2"/>
</dbReference>
<evidence type="ECO:0000256" key="10">
    <source>
        <dbReference type="RuleBase" id="RU003960"/>
    </source>
</evidence>
<keyword evidence="7" id="KW-0627">Porphyrin biosynthesis</keyword>
<comment type="pathway">
    <text evidence="8">Porphyrin-containing compound metabolism; siroheme biosynthesis; precorrin-2 from uroporphyrinogen III: step 1/1.</text>
</comment>
<sequence length="503" mass="54892">MMRGKVYLIGAGPGDPGLITEKGRRVISKADVIVYDYLANPRFLALARDDAEKIYVGKKGGDHTLSQEGINQLLVDKAKEGKIVARLKGGDPFLFGRGGEEAEVLVAHGIPFEVVPGVTSAIAAPAYAGIPVTHREHTSTFTMVTGHEDPTKEDSAIDWEALARIGTIAFLMGMKNLPRICENLLRHGKSEDTPVAVVRWGTTPRQRVVVGNLGNIVAKVEEARLGPPAIILVGEVVKLREKLNWFESKPLFGKRIVVTRTRAQASQLVESLEEYGAECIEIPTIKIVPPDTFEPLDRAIEQIETYDWLIFTSVNGVNVFFERLFGKGKDARSLARAKVAAIGVATADLIKKYGIAVDLLPEEFRAEGLLEALLKEDFSGKKVLIPRALEAREILPEKLREAGAKVEVVPAYQTVLPEEEAARLRKELAQGVDLITFTSSSTAKNLLKMLGSDAQELLSGVTLASIGPITSETLRKSGFPPQIEAKKYTIPGLVKAIVEYFVK</sequence>
<dbReference type="NCBIfam" id="TIGR01469">
    <property type="entry name" value="cobA_cysG_Cterm"/>
    <property type="match status" value="1"/>
</dbReference>
<dbReference type="PANTHER" id="PTHR45790">
    <property type="entry name" value="SIROHEME SYNTHASE-RELATED"/>
    <property type="match status" value="1"/>
</dbReference>
<evidence type="ECO:0000256" key="5">
    <source>
        <dbReference type="ARBA" id="ARBA00022679"/>
    </source>
</evidence>
<dbReference type="GO" id="GO:0004851">
    <property type="term" value="F:uroporphyrin-III C-methyltransferase activity"/>
    <property type="evidence" value="ECO:0007669"/>
    <property type="project" value="UniProtKB-EC"/>
</dbReference>
<dbReference type="FunFam" id="3.40.1010.10:FF:000001">
    <property type="entry name" value="Siroheme synthase"/>
    <property type="match status" value="1"/>
</dbReference>
<dbReference type="GO" id="GO:0009236">
    <property type="term" value="P:cobalamin biosynthetic process"/>
    <property type="evidence" value="ECO:0007669"/>
    <property type="project" value="UniProtKB-KW"/>
</dbReference>
<dbReference type="InterPro" id="IPR006366">
    <property type="entry name" value="CobA/CysG_C"/>
</dbReference>
<dbReference type="STRING" id="1795632.TH606_06485"/>
<dbReference type="PROSITE" id="PS00840">
    <property type="entry name" value="SUMT_2"/>
    <property type="match status" value="1"/>
</dbReference>
<evidence type="ECO:0000256" key="4">
    <source>
        <dbReference type="ARBA" id="ARBA00022603"/>
    </source>
</evidence>
<evidence type="ECO:0000256" key="9">
    <source>
        <dbReference type="ARBA" id="ARBA00060548"/>
    </source>
</evidence>
<evidence type="ECO:0000259" key="12">
    <source>
        <dbReference type="Pfam" id="PF02602"/>
    </source>
</evidence>
<dbReference type="NCBIfam" id="NF004790">
    <property type="entry name" value="PRK06136.1"/>
    <property type="match status" value="1"/>
</dbReference>
<reference evidence="13 14" key="1">
    <citation type="submission" date="2016-02" db="EMBL/GenBank/DDBJ databases">
        <title>Draft genome sequence of Thermodesulfatator sp. S606.</title>
        <authorList>
            <person name="Lai Q."/>
            <person name="Cao J."/>
            <person name="Dupont S."/>
            <person name="Shao Z."/>
            <person name="Jebbar M."/>
            <person name="Alain K."/>
        </authorList>
    </citation>
    <scope>NUCLEOTIDE SEQUENCE [LARGE SCALE GENOMIC DNA]</scope>
    <source>
        <strain evidence="13 14">S606</strain>
    </source>
</reference>
<evidence type="ECO:0000313" key="14">
    <source>
        <dbReference type="Proteomes" id="UP000076964"/>
    </source>
</evidence>
<comment type="pathway">
    <text evidence="9">Cofactor biosynthesis; adenosylcobalamin biosynthesis; precorrin-2 from uroporphyrinogen III: step 1/1.</text>
</comment>
<dbReference type="Gene3D" id="3.30.950.10">
    <property type="entry name" value="Methyltransferase, Cobalt-precorrin-4 Transmethylase, Domain 2"/>
    <property type="match status" value="1"/>
</dbReference>
<dbReference type="GO" id="GO:0004852">
    <property type="term" value="F:uroporphyrinogen-III synthase activity"/>
    <property type="evidence" value="ECO:0007669"/>
    <property type="project" value="InterPro"/>
</dbReference>
<keyword evidence="5 10" id="KW-0808">Transferase</keyword>
<dbReference type="Gene3D" id="3.40.1010.10">
    <property type="entry name" value="Cobalt-precorrin-4 Transmethylase, Domain 1"/>
    <property type="match status" value="1"/>
</dbReference>
<dbReference type="Proteomes" id="UP000076964">
    <property type="component" value="Unassembled WGS sequence"/>
</dbReference>
<dbReference type="GO" id="GO:0032259">
    <property type="term" value="P:methylation"/>
    <property type="evidence" value="ECO:0007669"/>
    <property type="project" value="UniProtKB-KW"/>
</dbReference>
<dbReference type="SUPFAM" id="SSF53790">
    <property type="entry name" value="Tetrapyrrole methylase"/>
    <property type="match status" value="1"/>
</dbReference>
<dbReference type="EMBL" id="LSFI01000027">
    <property type="protein sequence ID" value="OAG27531.1"/>
    <property type="molecule type" value="Genomic_DNA"/>
</dbReference>
<dbReference type="InterPro" id="IPR003754">
    <property type="entry name" value="4pyrrol_synth_uPrphyn_synth"/>
</dbReference>
<dbReference type="CDD" id="cd11642">
    <property type="entry name" value="SUMT"/>
    <property type="match status" value="1"/>
</dbReference>
<feature type="domain" description="Tetrapyrrole biosynthesis uroporphyrinogen III synthase" evidence="12">
    <location>
        <begin position="267"/>
        <end position="494"/>
    </location>
</feature>
<dbReference type="InterPro" id="IPR050161">
    <property type="entry name" value="Siro_Cobalamin_biosynth"/>
</dbReference>
<dbReference type="InterPro" id="IPR036108">
    <property type="entry name" value="4pyrrol_syn_uPrphyn_synt_sf"/>
</dbReference>
<evidence type="ECO:0000256" key="8">
    <source>
        <dbReference type="ARBA" id="ARBA00025705"/>
    </source>
</evidence>
<dbReference type="EC" id="2.1.1.107" evidence="2"/>
<evidence type="ECO:0000256" key="2">
    <source>
        <dbReference type="ARBA" id="ARBA00012162"/>
    </source>
</evidence>
<dbReference type="Pfam" id="PF00590">
    <property type="entry name" value="TP_methylase"/>
    <property type="match status" value="1"/>
</dbReference>
<dbReference type="PANTHER" id="PTHR45790:SF3">
    <property type="entry name" value="S-ADENOSYL-L-METHIONINE-DEPENDENT UROPORPHYRINOGEN III METHYLTRANSFERASE, CHLOROPLASTIC"/>
    <property type="match status" value="1"/>
</dbReference>
<evidence type="ECO:0000313" key="13">
    <source>
        <dbReference type="EMBL" id="OAG27531.1"/>
    </source>
</evidence>
<evidence type="ECO:0000256" key="7">
    <source>
        <dbReference type="ARBA" id="ARBA00023244"/>
    </source>
</evidence>
<dbReference type="OrthoDB" id="9815856at2"/>
<dbReference type="InterPro" id="IPR000878">
    <property type="entry name" value="4pyrrol_Mease"/>
</dbReference>